<dbReference type="RefSeq" id="WP_045922011.1">
    <property type="nucleotide sequence ID" value="NZ_JAAEDZ010000005.1"/>
</dbReference>
<sequence>MKKLEIKDLHVSVTSEEQGQQITKEILTGVNLTIKTGEIHAIMGPNGTGKSTLSQTIMGNSAYQVTQGDILLDGESILAWPVDQRARQGLFLAMQYPAEIQGVTNAEFLRTAINARRPNDQPMSVRDFIQELDKNLQLLDMNESMAERYLNEGFSGGEKKRNEILQLLMIKPSFALLDEIDSGLDIDALQVVAKGVNSMRGDNFGSLIITHYQRLLNYIVPDFVHVMMGGKIIQSGDAQLAKRLEQEGYAGLRDELGLNIDLVDESAEAKNERN</sequence>
<dbReference type="EMBL" id="JXBZ01000002">
    <property type="protein sequence ID" value="KJY51048.1"/>
    <property type="molecule type" value="Genomic_DNA"/>
</dbReference>
<dbReference type="SUPFAM" id="SSF52540">
    <property type="entry name" value="P-loop containing nucleoside triphosphate hydrolases"/>
    <property type="match status" value="1"/>
</dbReference>
<dbReference type="GO" id="GO:0005524">
    <property type="term" value="F:ATP binding"/>
    <property type="evidence" value="ECO:0007669"/>
    <property type="project" value="UniProtKB-KW"/>
</dbReference>
<dbReference type="NCBIfam" id="TIGR01978">
    <property type="entry name" value="sufC"/>
    <property type="match status" value="1"/>
</dbReference>
<dbReference type="PANTHER" id="PTHR43204">
    <property type="entry name" value="ABC TRANSPORTER I FAMILY MEMBER 6, CHLOROPLASTIC"/>
    <property type="match status" value="1"/>
</dbReference>
<dbReference type="Gene3D" id="3.40.50.300">
    <property type="entry name" value="P-loop containing nucleotide triphosphate hydrolases"/>
    <property type="match status" value="1"/>
</dbReference>
<dbReference type="InterPro" id="IPR017871">
    <property type="entry name" value="ABC_transporter-like_CS"/>
</dbReference>
<keyword evidence="6" id="KW-1185">Reference proteome</keyword>
<dbReference type="PROSITE" id="PS50893">
    <property type="entry name" value="ABC_TRANSPORTER_2"/>
    <property type="match status" value="1"/>
</dbReference>
<dbReference type="SMART" id="SM00382">
    <property type="entry name" value="AAA"/>
    <property type="match status" value="1"/>
</dbReference>
<proteinExistence type="inferred from homology"/>
<dbReference type="InterPro" id="IPR027417">
    <property type="entry name" value="P-loop_NTPase"/>
</dbReference>
<dbReference type="OrthoDB" id="9806149at2"/>
<dbReference type="CDD" id="cd03217">
    <property type="entry name" value="ABC_FeS_Assembly"/>
    <property type="match status" value="1"/>
</dbReference>
<dbReference type="Proteomes" id="UP000033695">
    <property type="component" value="Unassembled WGS sequence"/>
</dbReference>
<comment type="similarity">
    <text evidence="1">Belongs to the ABC transporter superfamily. Ycf16 family.</text>
</comment>
<dbReference type="InterPro" id="IPR003439">
    <property type="entry name" value="ABC_transporter-like_ATP-bd"/>
</dbReference>
<feature type="domain" description="ABC transporter" evidence="4">
    <location>
        <begin position="4"/>
        <end position="254"/>
    </location>
</feature>
<reference evidence="5 6" key="1">
    <citation type="submission" date="2014-12" db="EMBL/GenBank/DDBJ databases">
        <title>Comparative genomics of the lactic acid bacteria isolated from the honey bee gut.</title>
        <authorList>
            <person name="Ellegaard K.M."/>
            <person name="Tamarit D."/>
            <person name="Javelind E."/>
            <person name="Olofsson T."/>
            <person name="Andersson S.G."/>
            <person name="Vasquez A."/>
        </authorList>
    </citation>
    <scope>NUCLEOTIDE SEQUENCE [LARGE SCALE GENOMIC DNA]</scope>
    <source>
        <strain evidence="5 6">Hon2</strain>
    </source>
</reference>
<evidence type="ECO:0000256" key="2">
    <source>
        <dbReference type="ARBA" id="ARBA00022741"/>
    </source>
</evidence>
<evidence type="ECO:0000313" key="5">
    <source>
        <dbReference type="EMBL" id="KJY51048.1"/>
    </source>
</evidence>
<dbReference type="InterPro" id="IPR003593">
    <property type="entry name" value="AAA+_ATPase"/>
</dbReference>
<organism evidence="5 6">
    <name type="scientific">Bombilactobacillus mellis</name>
    <dbReference type="NCBI Taxonomy" id="1218508"/>
    <lineage>
        <taxon>Bacteria</taxon>
        <taxon>Bacillati</taxon>
        <taxon>Bacillota</taxon>
        <taxon>Bacilli</taxon>
        <taxon>Lactobacillales</taxon>
        <taxon>Lactobacillaceae</taxon>
        <taxon>Bombilactobacillus</taxon>
    </lineage>
</organism>
<dbReference type="PANTHER" id="PTHR43204:SF1">
    <property type="entry name" value="ABC TRANSPORTER I FAMILY MEMBER 6, CHLOROPLASTIC"/>
    <property type="match status" value="1"/>
</dbReference>
<name>A0A0F4KYG2_9LACO</name>
<comment type="caution">
    <text evidence="5">The sequence shown here is derived from an EMBL/GenBank/DDBJ whole genome shotgun (WGS) entry which is preliminary data.</text>
</comment>
<dbReference type="PROSITE" id="PS00211">
    <property type="entry name" value="ABC_TRANSPORTER_1"/>
    <property type="match status" value="1"/>
</dbReference>
<protein>
    <submittedName>
        <fullName evidence="5">FeS assembly ATPase SufC</fullName>
    </submittedName>
</protein>
<keyword evidence="2" id="KW-0547">Nucleotide-binding</keyword>
<dbReference type="STRING" id="1218508.JG29_00910"/>
<evidence type="ECO:0000256" key="3">
    <source>
        <dbReference type="ARBA" id="ARBA00022840"/>
    </source>
</evidence>
<dbReference type="AlphaFoldDB" id="A0A0F4KYG2"/>
<dbReference type="GO" id="GO:0016887">
    <property type="term" value="F:ATP hydrolysis activity"/>
    <property type="evidence" value="ECO:0007669"/>
    <property type="project" value="InterPro"/>
</dbReference>
<dbReference type="Pfam" id="PF00005">
    <property type="entry name" value="ABC_tran"/>
    <property type="match status" value="1"/>
</dbReference>
<evidence type="ECO:0000256" key="1">
    <source>
        <dbReference type="ARBA" id="ARBA00006216"/>
    </source>
</evidence>
<evidence type="ECO:0000259" key="4">
    <source>
        <dbReference type="PROSITE" id="PS50893"/>
    </source>
</evidence>
<dbReference type="HOGENOM" id="CLU_000604_48_1_9"/>
<accession>A0A0F4KYG2</accession>
<evidence type="ECO:0000313" key="6">
    <source>
        <dbReference type="Proteomes" id="UP000033695"/>
    </source>
</evidence>
<keyword evidence="3" id="KW-0067">ATP-binding</keyword>
<dbReference type="PATRIC" id="fig|1218508.4.peg.95"/>
<dbReference type="InterPro" id="IPR010230">
    <property type="entry name" value="FeS-cluster_ATPase_SufC"/>
</dbReference>
<gene>
    <name evidence="5" type="ORF">JG29_00910</name>
</gene>